<proteinExistence type="predicted"/>
<feature type="region of interest" description="Disordered" evidence="1">
    <location>
        <begin position="43"/>
        <end position="83"/>
    </location>
</feature>
<dbReference type="Proteomes" id="UP001367508">
    <property type="component" value="Unassembled WGS sequence"/>
</dbReference>
<name>A0AAN9MYE3_CANGL</name>
<keyword evidence="3" id="KW-1185">Reference proteome</keyword>
<evidence type="ECO:0000313" key="3">
    <source>
        <dbReference type="Proteomes" id="UP001367508"/>
    </source>
</evidence>
<reference evidence="2 3" key="1">
    <citation type="submission" date="2024-01" db="EMBL/GenBank/DDBJ databases">
        <title>The genomes of 5 underutilized Papilionoideae crops provide insights into root nodulation and disease resistanc.</title>
        <authorList>
            <person name="Jiang F."/>
        </authorList>
    </citation>
    <scope>NUCLEOTIDE SEQUENCE [LARGE SCALE GENOMIC DNA]</scope>
    <source>
        <strain evidence="2">LVBAO_FW01</strain>
        <tissue evidence="2">Leaves</tissue>
    </source>
</reference>
<dbReference type="EMBL" id="JAYMYQ010000001">
    <property type="protein sequence ID" value="KAK7363012.1"/>
    <property type="molecule type" value="Genomic_DNA"/>
</dbReference>
<organism evidence="2 3">
    <name type="scientific">Canavalia gladiata</name>
    <name type="common">Sword bean</name>
    <name type="synonym">Dolichos gladiatus</name>
    <dbReference type="NCBI Taxonomy" id="3824"/>
    <lineage>
        <taxon>Eukaryota</taxon>
        <taxon>Viridiplantae</taxon>
        <taxon>Streptophyta</taxon>
        <taxon>Embryophyta</taxon>
        <taxon>Tracheophyta</taxon>
        <taxon>Spermatophyta</taxon>
        <taxon>Magnoliopsida</taxon>
        <taxon>eudicotyledons</taxon>
        <taxon>Gunneridae</taxon>
        <taxon>Pentapetalae</taxon>
        <taxon>rosids</taxon>
        <taxon>fabids</taxon>
        <taxon>Fabales</taxon>
        <taxon>Fabaceae</taxon>
        <taxon>Papilionoideae</taxon>
        <taxon>50 kb inversion clade</taxon>
        <taxon>NPAAA clade</taxon>
        <taxon>indigoferoid/millettioid clade</taxon>
        <taxon>Phaseoleae</taxon>
        <taxon>Canavalia</taxon>
    </lineage>
</organism>
<feature type="compositionally biased region" description="Polar residues" evidence="1">
    <location>
        <begin position="69"/>
        <end position="79"/>
    </location>
</feature>
<sequence>MCSRRYISSQQKLVNTYSMMPGAFVPEFWFEAHCGYSLGKSRSGLTNSELTSKRRNKSERTDHSGVQPLVSNHESQGCHDSQYRPRSCTLGSLNQQESKLDIGAANGQIISIYSNQFATLPKLDSDRELLGPENVYPDSGQKKLRLIGS</sequence>
<dbReference type="AlphaFoldDB" id="A0AAN9MYE3"/>
<comment type="caution">
    <text evidence="2">The sequence shown here is derived from an EMBL/GenBank/DDBJ whole genome shotgun (WGS) entry which is preliminary data.</text>
</comment>
<gene>
    <name evidence="2" type="ORF">VNO77_05140</name>
</gene>
<protein>
    <submittedName>
        <fullName evidence="2">Uncharacterized protein</fullName>
    </submittedName>
</protein>
<evidence type="ECO:0000313" key="2">
    <source>
        <dbReference type="EMBL" id="KAK7363012.1"/>
    </source>
</evidence>
<evidence type="ECO:0000256" key="1">
    <source>
        <dbReference type="SAM" id="MobiDB-lite"/>
    </source>
</evidence>
<accession>A0AAN9MYE3</accession>